<feature type="domain" description="HEPN/Toprim N-terminal" evidence="1">
    <location>
        <begin position="1"/>
        <end position="217"/>
    </location>
</feature>
<organism evidence="2 3">
    <name type="scientific">Deinococcus aetherius</name>
    <dbReference type="NCBI Taxonomy" id="200252"/>
    <lineage>
        <taxon>Bacteria</taxon>
        <taxon>Thermotogati</taxon>
        <taxon>Deinococcota</taxon>
        <taxon>Deinococci</taxon>
        <taxon>Deinococcales</taxon>
        <taxon>Deinococcaceae</taxon>
        <taxon>Deinococcus</taxon>
    </lineage>
</organism>
<dbReference type="RefSeq" id="WP_264776791.1">
    <property type="nucleotide sequence ID" value="NZ_AP026560.1"/>
</dbReference>
<dbReference type="Proteomes" id="UP001064971">
    <property type="component" value="Chromosome"/>
</dbReference>
<dbReference type="Pfam" id="PF18871">
    <property type="entry name" value="HEPN_Toprim_N"/>
    <property type="match status" value="1"/>
</dbReference>
<keyword evidence="3" id="KW-1185">Reference proteome</keyword>
<proteinExistence type="predicted"/>
<dbReference type="EMBL" id="AP026560">
    <property type="protein sequence ID" value="BDP40995.1"/>
    <property type="molecule type" value="Genomic_DNA"/>
</dbReference>
<evidence type="ECO:0000259" key="1">
    <source>
        <dbReference type="Pfam" id="PF18871"/>
    </source>
</evidence>
<dbReference type="InterPro" id="IPR041487">
    <property type="entry name" value="HEPN/Toprim-NTD1"/>
</dbReference>
<sequence length="440" mass="49882">MGSYFGLYIGDQRVLSGKSYVGGDLLSVFSDSERMVMNPTENDRLLPFAPNSWEDPLEGTYFFYRTKASHIRQRLDIMGINLREVRRLFEMFYRQVEAENAYFRSGVLADLYEAEGLVDDFEEYTFGRWLNLVELALKINYKVIFGQLEPRDQLKELRSRTFEYFSGAMGFPDHDIDFRYLLRVALDFLPDAEDVTLDYTDLVAGGYYGEDDLLCAQAVESSAQDYTLSEKVVVLAEGTTDMPVLRDSLRLLYPHLAHYFAFADFSVVNAEGGAGRLVSYVKALVSMQLKNRVIAVFDADTGARAALRGMRDLALPKNIKVMQLPHLALAERYPTIGPTGVSELDVNGLACSLELYLPPELLQNPEGDLYPVQWRGYDQALGQYQGEIMGKTQIQKAFSETVRAIDEGRVQFEDYTWDGLRAVFEEMLRVLEGGDEQGLP</sequence>
<evidence type="ECO:0000313" key="3">
    <source>
        <dbReference type="Proteomes" id="UP001064971"/>
    </source>
</evidence>
<gene>
    <name evidence="2" type="ORF">DAETH_09640</name>
</gene>
<accession>A0ABN6RDZ7</accession>
<name>A0ABN6RDZ7_9DEIO</name>
<reference evidence="2" key="1">
    <citation type="submission" date="2022-07" db="EMBL/GenBank/DDBJ databases">
        <title>Complete Genome Sequence of the Radioresistant Bacterium Deinococcus aetherius ST0316, Isolated from the Air Dust collected in Lower Stratosphere above Japan.</title>
        <authorList>
            <person name="Satoh K."/>
            <person name="Hagiwara K."/>
            <person name="Katsumata K."/>
            <person name="Kubo A."/>
            <person name="Yokobori S."/>
            <person name="Yamagishi A."/>
            <person name="Oono Y."/>
            <person name="Narumi I."/>
        </authorList>
    </citation>
    <scope>NUCLEOTIDE SEQUENCE</scope>
    <source>
        <strain evidence="2">ST0316</strain>
    </source>
</reference>
<protein>
    <recommendedName>
        <fullName evidence="1">HEPN/Toprim N-terminal domain-containing protein</fullName>
    </recommendedName>
</protein>
<evidence type="ECO:0000313" key="2">
    <source>
        <dbReference type="EMBL" id="BDP40995.1"/>
    </source>
</evidence>